<keyword evidence="2" id="KW-1185">Reference proteome</keyword>
<sequence>MQRNLKCYVTSVASWNKLIRFEGFETALRAPRAVGGYWWANNQWETAATGISPACGSLSSKQRQQFENKSGICKLSYSSGCFSLTARALSPRPVAGGSGRYLAIDQSCGHVFCW</sequence>
<comment type="caution">
    <text evidence="1">The sequence shown here is derived from an EMBL/GenBank/DDBJ whole genome shotgun (WGS) entry which is preliminary data.</text>
</comment>
<organism evidence="1 2">
    <name type="scientific">Elysia crispata</name>
    <name type="common">lettuce slug</name>
    <dbReference type="NCBI Taxonomy" id="231223"/>
    <lineage>
        <taxon>Eukaryota</taxon>
        <taxon>Metazoa</taxon>
        <taxon>Spiralia</taxon>
        <taxon>Lophotrochozoa</taxon>
        <taxon>Mollusca</taxon>
        <taxon>Gastropoda</taxon>
        <taxon>Heterobranchia</taxon>
        <taxon>Euthyneura</taxon>
        <taxon>Panpulmonata</taxon>
        <taxon>Sacoglossa</taxon>
        <taxon>Placobranchoidea</taxon>
        <taxon>Plakobranchidae</taxon>
        <taxon>Elysia</taxon>
    </lineage>
</organism>
<gene>
    <name evidence="1" type="ORF">RRG08_005815</name>
</gene>
<evidence type="ECO:0000313" key="2">
    <source>
        <dbReference type="Proteomes" id="UP001283361"/>
    </source>
</evidence>
<name>A0AAE1A4N0_9GAST</name>
<protein>
    <submittedName>
        <fullName evidence="1">Uncharacterized protein</fullName>
    </submittedName>
</protein>
<dbReference type="EMBL" id="JAWDGP010002653">
    <property type="protein sequence ID" value="KAK3781223.1"/>
    <property type="molecule type" value="Genomic_DNA"/>
</dbReference>
<proteinExistence type="predicted"/>
<dbReference type="Proteomes" id="UP001283361">
    <property type="component" value="Unassembled WGS sequence"/>
</dbReference>
<accession>A0AAE1A4N0</accession>
<evidence type="ECO:0000313" key="1">
    <source>
        <dbReference type="EMBL" id="KAK3781223.1"/>
    </source>
</evidence>
<reference evidence="1" key="1">
    <citation type="journal article" date="2023" name="G3 (Bethesda)">
        <title>A reference genome for the long-term kleptoplast-retaining sea slug Elysia crispata morphotype clarki.</title>
        <authorList>
            <person name="Eastman K.E."/>
            <person name="Pendleton A.L."/>
            <person name="Shaikh M.A."/>
            <person name="Suttiyut T."/>
            <person name="Ogas R."/>
            <person name="Tomko P."/>
            <person name="Gavelis G."/>
            <person name="Widhalm J.R."/>
            <person name="Wisecaver J.H."/>
        </authorList>
    </citation>
    <scope>NUCLEOTIDE SEQUENCE</scope>
    <source>
        <strain evidence="1">ECLA1</strain>
    </source>
</reference>
<dbReference type="AlphaFoldDB" id="A0AAE1A4N0"/>